<feature type="region of interest" description="Disordered" evidence="1">
    <location>
        <begin position="536"/>
        <end position="600"/>
    </location>
</feature>
<evidence type="ECO:0000256" key="1">
    <source>
        <dbReference type="SAM" id="MobiDB-lite"/>
    </source>
</evidence>
<dbReference type="EMBL" id="CAUYUJ010013224">
    <property type="protein sequence ID" value="CAK0835824.1"/>
    <property type="molecule type" value="Genomic_DNA"/>
</dbReference>
<organism evidence="6 7">
    <name type="scientific">Prorocentrum cordatum</name>
    <dbReference type="NCBI Taxonomy" id="2364126"/>
    <lineage>
        <taxon>Eukaryota</taxon>
        <taxon>Sar</taxon>
        <taxon>Alveolata</taxon>
        <taxon>Dinophyceae</taxon>
        <taxon>Prorocentrales</taxon>
        <taxon>Prorocentraceae</taxon>
        <taxon>Prorocentrum</taxon>
    </lineage>
</organism>
<evidence type="ECO:0000259" key="4">
    <source>
        <dbReference type="Pfam" id="PF08531"/>
    </source>
</evidence>
<evidence type="ECO:0000313" key="6">
    <source>
        <dbReference type="EMBL" id="CAK0835824.1"/>
    </source>
</evidence>
<dbReference type="Pfam" id="PF08531">
    <property type="entry name" value="Bac_rhamnosid_N"/>
    <property type="match status" value="1"/>
</dbReference>
<evidence type="ECO:0000259" key="3">
    <source>
        <dbReference type="Pfam" id="PF05592"/>
    </source>
</evidence>
<feature type="compositionally biased region" description="Polar residues" evidence="1">
    <location>
        <begin position="538"/>
        <end position="554"/>
    </location>
</feature>
<dbReference type="PANTHER" id="PTHR33307">
    <property type="entry name" value="ALPHA-RHAMNOSIDASE (EUROFUNG)"/>
    <property type="match status" value="1"/>
</dbReference>
<sequence length="957" mass="102753">MDRRSTAAVAGLAALAILAARLASPVAPYQILAWNVLKLAPLPAARPGAAFTAARLRPDGSCAVAPDGPVRFRFAPVDVAATVGTKMSGFRHWVRSADGALVSERVVNGSEPQLELQGLPPGRHRWGVQWWPADPAGAVSAEAESEVLVAPRGDAWDGVPWLGSHVANEFRLEARTPAASDAELLVATLGFGYAKVNGREVSKDVLSYSGWTVTEKRVLYRSYNVTGLLRSDGLAEIFVGLGCGYRCDAKDQSRFPGKTPPPHDAVPKVFRLQLRVGGELVVHSGTPGWQSRAGGVSIKAKYIVASDDYYAHWMLRGGWPEKGSYHVCPDDSAECRKHQGALWEEPGDKRRGDEDRPRGASRGGGTGRKLVDLRSRLEAGEGLADRETARAGLGTETGLGTTAAGLRAGRQWRGAARRLLRTMAKAVAPGAEANSDDEDNKGQLTPAASAYFLRVLSTKYTLSKRNKSEMSLMCKMLDLLALGKVDRAMGFACQHLKSLEQVALDGYWNNAQFLELVETDGASLVNTTEKYMMRDEVQQQQKLSSRSGGAQASSYKGGKPEPQQARWTDDGSAQRGPHSGKGHYFYATPKSKGKGKDKPGKWAQWRIFRPELKELKGAPELAEPWKGGGPKPTSPALTAAQDGVVNQGGEVLLRFISIFAPINACIRNLRGDDNALPFASLLSTAFLEDGDELWADSEDLKGLAEVAQPPLAATAAAKGPAGAMVPASFPGVQVTQVDAPAAVTEPAPGVFVVDFGSNVAGVCRISIPSAATVVLRHGEVLEHAFMPGVLEPRRGRVYFGNLRSAKQTDTIVAAGPLTDWWPRFTYHGFWYVEVTGFPGMLTAAGISRLRLHTALEPKAQVTFGDEVLQAIHEGSRGSQLSNLIQLPTDCPQRDERVGWLGDASLSAESMFLHFDYAGMAAAFADSIVDSMGEDLGTTSTNIHVDERGRELLRPLAG</sequence>
<evidence type="ECO:0000259" key="5">
    <source>
        <dbReference type="Pfam" id="PF17389"/>
    </source>
</evidence>
<evidence type="ECO:0000313" key="7">
    <source>
        <dbReference type="Proteomes" id="UP001189429"/>
    </source>
</evidence>
<keyword evidence="2" id="KW-0732">Signal</keyword>
<protein>
    <recommendedName>
        <fullName evidence="8">Beta-galactosidase</fullName>
    </recommendedName>
</protein>
<feature type="domain" description="Alpha-L-rhamnosidase concanavalin-like" evidence="3">
    <location>
        <begin position="747"/>
        <end position="848"/>
    </location>
</feature>
<dbReference type="InterPro" id="IPR008902">
    <property type="entry name" value="Rhamnosid_concanavalin"/>
</dbReference>
<feature type="domain" description="Alpha-L-rhamnosidase six-hairpin glycosidase" evidence="5">
    <location>
        <begin position="865"/>
        <end position="933"/>
    </location>
</feature>
<evidence type="ECO:0008006" key="8">
    <source>
        <dbReference type="Google" id="ProtNLM"/>
    </source>
</evidence>
<dbReference type="Proteomes" id="UP001189429">
    <property type="component" value="Unassembled WGS sequence"/>
</dbReference>
<dbReference type="Gene3D" id="1.50.10.10">
    <property type="match status" value="1"/>
</dbReference>
<dbReference type="Pfam" id="PF05592">
    <property type="entry name" value="Bac_rhamnosid"/>
    <property type="match status" value="1"/>
</dbReference>
<dbReference type="Pfam" id="PF17389">
    <property type="entry name" value="Bac_rhamnosid6H"/>
    <property type="match status" value="1"/>
</dbReference>
<reference evidence="6" key="1">
    <citation type="submission" date="2023-10" db="EMBL/GenBank/DDBJ databases">
        <authorList>
            <person name="Chen Y."/>
            <person name="Shah S."/>
            <person name="Dougan E. K."/>
            <person name="Thang M."/>
            <person name="Chan C."/>
        </authorList>
    </citation>
    <scope>NUCLEOTIDE SEQUENCE [LARGE SCALE GENOMIC DNA]</scope>
</reference>
<accession>A0ABN9STS4</accession>
<evidence type="ECO:0000256" key="2">
    <source>
        <dbReference type="SAM" id="SignalP"/>
    </source>
</evidence>
<dbReference type="InterPro" id="IPR012341">
    <property type="entry name" value="6hp_glycosidase-like_sf"/>
</dbReference>
<proteinExistence type="predicted"/>
<dbReference type="PANTHER" id="PTHR33307:SF6">
    <property type="entry name" value="ALPHA-RHAMNOSIDASE (EUROFUNG)-RELATED"/>
    <property type="match status" value="1"/>
</dbReference>
<keyword evidence="7" id="KW-1185">Reference proteome</keyword>
<feature type="domain" description="Bacterial alpha-L-rhamnosidase N-terminal" evidence="4">
    <location>
        <begin position="180"/>
        <end position="298"/>
    </location>
</feature>
<dbReference type="InterPro" id="IPR035396">
    <property type="entry name" value="Bac_rhamnosid6H"/>
</dbReference>
<feature type="region of interest" description="Disordered" evidence="1">
    <location>
        <begin position="339"/>
        <end position="370"/>
    </location>
</feature>
<feature type="signal peptide" evidence="2">
    <location>
        <begin position="1"/>
        <end position="23"/>
    </location>
</feature>
<dbReference type="InterPro" id="IPR013737">
    <property type="entry name" value="Bac_rhamnosid_N"/>
</dbReference>
<name>A0ABN9STS4_9DINO</name>
<dbReference type="InterPro" id="IPR016007">
    <property type="entry name" value="Alpha_rhamnosid"/>
</dbReference>
<gene>
    <name evidence="6" type="ORF">PCOR1329_LOCUS32513</name>
</gene>
<dbReference type="Gene3D" id="2.60.120.260">
    <property type="entry name" value="Galactose-binding domain-like"/>
    <property type="match status" value="2"/>
</dbReference>
<feature type="chain" id="PRO_5046414229" description="Beta-galactosidase" evidence="2">
    <location>
        <begin position="24"/>
        <end position="957"/>
    </location>
</feature>
<comment type="caution">
    <text evidence="6">The sequence shown here is derived from an EMBL/GenBank/DDBJ whole genome shotgun (WGS) entry which is preliminary data.</text>
</comment>
<feature type="compositionally biased region" description="Basic and acidic residues" evidence="1">
    <location>
        <begin position="346"/>
        <end position="358"/>
    </location>
</feature>